<sequence length="111" mass="12467">MPAVNSRWMSLAELGVRKFNSPEVSEKSVESASTSSEQLPMESTLLSIFRGRKDSGKKPPAHTFSLTDSLAGYSFSQVLLFSLLDILSRQPHTCMRCTRFMDLFAPLLFLY</sequence>
<accession>A0A8D8DGN6</accession>
<dbReference type="AlphaFoldDB" id="A0A8D8DGN6"/>
<proteinExistence type="predicted"/>
<organism evidence="1">
    <name type="scientific">Culex pipiens</name>
    <name type="common">House mosquito</name>
    <dbReference type="NCBI Taxonomy" id="7175"/>
    <lineage>
        <taxon>Eukaryota</taxon>
        <taxon>Metazoa</taxon>
        <taxon>Ecdysozoa</taxon>
        <taxon>Arthropoda</taxon>
        <taxon>Hexapoda</taxon>
        <taxon>Insecta</taxon>
        <taxon>Pterygota</taxon>
        <taxon>Neoptera</taxon>
        <taxon>Endopterygota</taxon>
        <taxon>Diptera</taxon>
        <taxon>Nematocera</taxon>
        <taxon>Culicoidea</taxon>
        <taxon>Culicidae</taxon>
        <taxon>Culicinae</taxon>
        <taxon>Culicini</taxon>
        <taxon>Culex</taxon>
        <taxon>Culex</taxon>
    </lineage>
</organism>
<reference evidence="1" key="1">
    <citation type="submission" date="2021-05" db="EMBL/GenBank/DDBJ databases">
        <authorList>
            <person name="Alioto T."/>
            <person name="Alioto T."/>
            <person name="Gomez Garrido J."/>
        </authorList>
    </citation>
    <scope>NUCLEOTIDE SEQUENCE</scope>
</reference>
<protein>
    <submittedName>
        <fullName evidence="1">(northern house mosquito) hypothetical protein</fullName>
    </submittedName>
</protein>
<dbReference type="EMBL" id="HBUE01161654">
    <property type="protein sequence ID" value="CAG6510469.1"/>
    <property type="molecule type" value="Transcribed_RNA"/>
</dbReference>
<dbReference type="EMBL" id="HBUE01266850">
    <property type="protein sequence ID" value="CAG6561873.1"/>
    <property type="molecule type" value="Transcribed_RNA"/>
</dbReference>
<evidence type="ECO:0000313" key="1">
    <source>
        <dbReference type="EMBL" id="CAG6510469.1"/>
    </source>
</evidence>
<name>A0A8D8DGN6_CULPI</name>